<dbReference type="Proteomes" id="UP001163603">
    <property type="component" value="Chromosome 13"/>
</dbReference>
<evidence type="ECO:0000313" key="1">
    <source>
        <dbReference type="EMBL" id="KAJ0014197.1"/>
    </source>
</evidence>
<comment type="caution">
    <text evidence="1">The sequence shown here is derived from an EMBL/GenBank/DDBJ whole genome shotgun (WGS) entry which is preliminary data.</text>
</comment>
<proteinExistence type="predicted"/>
<sequence length="136" mass="15523">MEETSSKEDASVVFLDRASRATRGKRMTKLLDDEIEEDELFWNQDALKEEENDNNYVEEAEVADEFDSDFDEDGIKRKREGEEKRMTQEEMLLEAAQTDYSYLEFSKGASSQSEISTTSVPYPGKAVCAVTELPAR</sequence>
<dbReference type="EMBL" id="CM047748">
    <property type="protein sequence ID" value="KAJ0014197.1"/>
    <property type="molecule type" value="Genomic_DNA"/>
</dbReference>
<keyword evidence="2" id="KW-1185">Reference proteome</keyword>
<gene>
    <name evidence="1" type="ORF">Pint_21444</name>
</gene>
<organism evidence="1 2">
    <name type="scientific">Pistacia integerrima</name>
    <dbReference type="NCBI Taxonomy" id="434235"/>
    <lineage>
        <taxon>Eukaryota</taxon>
        <taxon>Viridiplantae</taxon>
        <taxon>Streptophyta</taxon>
        <taxon>Embryophyta</taxon>
        <taxon>Tracheophyta</taxon>
        <taxon>Spermatophyta</taxon>
        <taxon>Magnoliopsida</taxon>
        <taxon>eudicotyledons</taxon>
        <taxon>Gunneridae</taxon>
        <taxon>Pentapetalae</taxon>
        <taxon>rosids</taxon>
        <taxon>malvids</taxon>
        <taxon>Sapindales</taxon>
        <taxon>Anacardiaceae</taxon>
        <taxon>Pistacia</taxon>
    </lineage>
</organism>
<reference evidence="2" key="1">
    <citation type="journal article" date="2023" name="G3 (Bethesda)">
        <title>Genome assembly and association tests identify interacting loci associated with vigor, precocity, and sex in interspecific pistachio rootstocks.</title>
        <authorList>
            <person name="Palmer W."/>
            <person name="Jacygrad E."/>
            <person name="Sagayaradj S."/>
            <person name="Cavanaugh K."/>
            <person name="Han R."/>
            <person name="Bertier L."/>
            <person name="Beede B."/>
            <person name="Kafkas S."/>
            <person name="Golino D."/>
            <person name="Preece J."/>
            <person name="Michelmore R."/>
        </authorList>
    </citation>
    <scope>NUCLEOTIDE SEQUENCE [LARGE SCALE GENOMIC DNA]</scope>
</reference>
<accession>A0ACC0XAN5</accession>
<name>A0ACC0XAN5_9ROSI</name>
<protein>
    <submittedName>
        <fullName evidence="1">Uncharacterized protein</fullName>
    </submittedName>
</protein>
<evidence type="ECO:0000313" key="2">
    <source>
        <dbReference type="Proteomes" id="UP001163603"/>
    </source>
</evidence>